<name>A0ABD1SSB2_9LAMI</name>
<dbReference type="Proteomes" id="UP001604336">
    <property type="component" value="Unassembled WGS sequence"/>
</dbReference>
<organism evidence="2 3">
    <name type="scientific">Abeliophyllum distichum</name>
    <dbReference type="NCBI Taxonomy" id="126358"/>
    <lineage>
        <taxon>Eukaryota</taxon>
        <taxon>Viridiplantae</taxon>
        <taxon>Streptophyta</taxon>
        <taxon>Embryophyta</taxon>
        <taxon>Tracheophyta</taxon>
        <taxon>Spermatophyta</taxon>
        <taxon>Magnoliopsida</taxon>
        <taxon>eudicotyledons</taxon>
        <taxon>Gunneridae</taxon>
        <taxon>Pentapetalae</taxon>
        <taxon>asterids</taxon>
        <taxon>lamiids</taxon>
        <taxon>Lamiales</taxon>
        <taxon>Oleaceae</taxon>
        <taxon>Forsythieae</taxon>
        <taxon>Abeliophyllum</taxon>
    </lineage>
</organism>
<dbReference type="EMBL" id="JBFOLK010000006">
    <property type="protein sequence ID" value="KAL2503570.1"/>
    <property type="molecule type" value="Genomic_DNA"/>
</dbReference>
<gene>
    <name evidence="2" type="ORF">Adt_19191</name>
</gene>
<evidence type="ECO:0000313" key="2">
    <source>
        <dbReference type="EMBL" id="KAL2503570.1"/>
    </source>
</evidence>
<evidence type="ECO:0000256" key="1">
    <source>
        <dbReference type="SAM" id="Phobius"/>
    </source>
</evidence>
<evidence type="ECO:0000313" key="3">
    <source>
        <dbReference type="Proteomes" id="UP001604336"/>
    </source>
</evidence>
<keyword evidence="1" id="KW-0812">Transmembrane</keyword>
<proteinExistence type="predicted"/>
<keyword evidence="3" id="KW-1185">Reference proteome</keyword>
<keyword evidence="1" id="KW-1133">Transmembrane helix</keyword>
<sequence length="155" mass="18011">MEESVLCQWSVIRSILAILQWWSFNVTVIIMNKWIFQKLDFKYPLSVSCIHFICSAIGAYLVIKVLKLKPLIPVETRRSLEEDFSHVICILYQHSFGECEPALHSCFFYANHKVVYAGNNCYPAVASLEKALRLANLGFFDSHCWRDSPHFYDRA</sequence>
<dbReference type="AlphaFoldDB" id="A0ABD1SSB2"/>
<reference evidence="3" key="1">
    <citation type="submission" date="2024-07" db="EMBL/GenBank/DDBJ databases">
        <title>Two chromosome-level genome assemblies of Korean endemic species Abeliophyllum distichum and Forsythia ovata (Oleaceae).</title>
        <authorList>
            <person name="Jang H."/>
        </authorList>
    </citation>
    <scope>NUCLEOTIDE SEQUENCE [LARGE SCALE GENOMIC DNA]</scope>
</reference>
<feature type="transmembrane region" description="Helical" evidence="1">
    <location>
        <begin position="12"/>
        <end position="31"/>
    </location>
</feature>
<protein>
    <submittedName>
        <fullName evidence="2">GDP-mannose transporter GONST5</fullName>
    </submittedName>
</protein>
<keyword evidence="1" id="KW-0472">Membrane</keyword>
<feature type="transmembrane region" description="Helical" evidence="1">
    <location>
        <begin position="43"/>
        <end position="63"/>
    </location>
</feature>
<comment type="caution">
    <text evidence="2">The sequence shown here is derived from an EMBL/GenBank/DDBJ whole genome shotgun (WGS) entry which is preliminary data.</text>
</comment>
<accession>A0ABD1SSB2</accession>